<name>A0AAQ0BN56_RAOTE</name>
<accession>A0AAQ0BN56</accession>
<dbReference type="AlphaFoldDB" id="A0AAQ0BN56"/>
<organism evidence="1 2">
    <name type="scientific">Raoultella terrigena</name>
    <name type="common">Klebsiella terrigena</name>
    <dbReference type="NCBI Taxonomy" id="577"/>
    <lineage>
        <taxon>Bacteria</taxon>
        <taxon>Pseudomonadati</taxon>
        <taxon>Pseudomonadota</taxon>
        <taxon>Gammaproteobacteria</taxon>
        <taxon>Enterobacterales</taxon>
        <taxon>Enterobacteriaceae</taxon>
        <taxon>Klebsiella/Raoultella group</taxon>
        <taxon>Raoultella</taxon>
    </lineage>
</organism>
<proteinExistence type="predicted"/>
<evidence type="ECO:0000313" key="1">
    <source>
        <dbReference type="EMBL" id="QPF10296.1"/>
    </source>
</evidence>
<reference evidence="1 2" key="1">
    <citation type="submission" date="2020-10" db="EMBL/GenBank/DDBJ databases">
        <title>Resistance determinants and their genetic context in bacteria from a longitudinal study of pigs reared under conventional and antibiotic-free husbandry practices.</title>
        <authorList>
            <person name="Poulin-Laprade D."/>
            <person name="Brouard J.-S."/>
            <person name="Gagnon N."/>
            <person name="Turcotte A."/>
            <person name="Langlois A."/>
            <person name="Matte J.J."/>
            <person name="Carrillo C.D."/>
            <person name="Zaheer R."/>
            <person name="McAllister T."/>
            <person name="Topp E."/>
            <person name="Talbot G."/>
        </authorList>
    </citation>
    <scope>NUCLEOTIDE SEQUENCE [LARGE SCALE GENOMIC DNA]</scope>
    <source>
        <strain evidence="1 2">Res13-Abat-PEB01-P1-04-A</strain>
    </source>
</reference>
<dbReference type="RefSeq" id="WP_064410727.1">
    <property type="nucleotide sequence ID" value="NZ_CP062916.1"/>
</dbReference>
<dbReference type="GO" id="GO:0003723">
    <property type="term" value="F:RNA binding"/>
    <property type="evidence" value="ECO:0007669"/>
    <property type="project" value="InterPro"/>
</dbReference>
<sequence length="86" mass="9895">MKLLGRNRLDKVKNFSTSSKIWINAWSTEVDTCHWKSLQDIREQFPTVSNPEGGMFIFKVDGCDAFIETFINFNELIVLVIAVKVI</sequence>
<evidence type="ECO:0000313" key="2">
    <source>
        <dbReference type="Proteomes" id="UP000594500"/>
    </source>
</evidence>
<dbReference type="GO" id="GO:0004519">
    <property type="term" value="F:endonuclease activity"/>
    <property type="evidence" value="ECO:0007669"/>
    <property type="project" value="InterPro"/>
</dbReference>
<dbReference type="InterPro" id="IPR018669">
    <property type="entry name" value="Toxin_HigB"/>
</dbReference>
<protein>
    <submittedName>
        <fullName evidence="1">Type II toxin-antitoxin system HigB family toxin</fullName>
    </submittedName>
</protein>
<dbReference type="GO" id="GO:0110001">
    <property type="term" value="C:toxin-antitoxin complex"/>
    <property type="evidence" value="ECO:0007669"/>
    <property type="project" value="InterPro"/>
</dbReference>
<dbReference type="Pfam" id="PF09907">
    <property type="entry name" value="HigB_toxin"/>
    <property type="match status" value="1"/>
</dbReference>
<gene>
    <name evidence="1" type="ORF">IMO34_07830</name>
</gene>
<dbReference type="EMBL" id="CP062916">
    <property type="protein sequence ID" value="QPF10296.1"/>
    <property type="molecule type" value="Genomic_DNA"/>
</dbReference>
<dbReference type="Proteomes" id="UP000594500">
    <property type="component" value="Chromosome"/>
</dbReference>